<dbReference type="InterPro" id="IPR050659">
    <property type="entry name" value="Peptidase_M24B"/>
</dbReference>
<dbReference type="SUPFAM" id="SSF55920">
    <property type="entry name" value="Creatinase/aminopeptidase"/>
    <property type="match status" value="1"/>
</dbReference>
<dbReference type="InterPro" id="IPR029149">
    <property type="entry name" value="Creatin/AminoP/Spt16_N"/>
</dbReference>
<dbReference type="SUPFAM" id="SSF53092">
    <property type="entry name" value="Creatinase/prolidase N-terminal domain"/>
    <property type="match status" value="1"/>
</dbReference>
<dbReference type="RefSeq" id="XP_016765949.1">
    <property type="nucleotide sequence ID" value="XM_016907918.1"/>
</dbReference>
<reference evidence="2 3" key="1">
    <citation type="journal article" date="2012" name="PLoS Pathog.">
        <title>Diverse lifestyles and strategies of plant pathogenesis encoded in the genomes of eighteen Dothideomycetes fungi.</title>
        <authorList>
            <person name="Ohm R.A."/>
            <person name="Feau N."/>
            <person name="Henrissat B."/>
            <person name="Schoch C.L."/>
            <person name="Horwitz B.A."/>
            <person name="Barry K.W."/>
            <person name="Condon B.J."/>
            <person name="Copeland A.C."/>
            <person name="Dhillon B."/>
            <person name="Glaser F."/>
            <person name="Hesse C.N."/>
            <person name="Kosti I."/>
            <person name="LaButti K."/>
            <person name="Lindquist E.A."/>
            <person name="Lucas S."/>
            <person name="Salamov A.A."/>
            <person name="Bradshaw R.E."/>
            <person name="Ciuffetti L."/>
            <person name="Hamelin R.C."/>
            <person name="Kema G.H.J."/>
            <person name="Lawrence C."/>
            <person name="Scott J.A."/>
            <person name="Spatafora J.W."/>
            <person name="Turgeon B.G."/>
            <person name="de Wit P.J.G.M."/>
            <person name="Zhong S."/>
            <person name="Goodwin S.B."/>
            <person name="Grigoriev I.V."/>
        </authorList>
    </citation>
    <scope>NUCLEOTIDE SEQUENCE [LARGE SCALE GENOMIC DNA]</scope>
    <source>
        <strain evidence="2 3">SO2202</strain>
    </source>
</reference>
<name>N1QNK1_SPHMS</name>
<protein>
    <submittedName>
        <fullName evidence="2">Creatinase/aminopeptidase</fullName>
    </submittedName>
</protein>
<dbReference type="Proteomes" id="UP000016931">
    <property type="component" value="Unassembled WGS sequence"/>
</dbReference>
<evidence type="ECO:0000259" key="1">
    <source>
        <dbReference type="Pfam" id="PF00557"/>
    </source>
</evidence>
<dbReference type="STRING" id="692275.N1QNK1"/>
<dbReference type="PANTHER" id="PTHR46112:SF2">
    <property type="entry name" value="XAA-PRO AMINOPEPTIDASE P-RELATED"/>
    <property type="match status" value="1"/>
</dbReference>
<keyword evidence="3" id="KW-1185">Reference proteome</keyword>
<dbReference type="Pfam" id="PF00557">
    <property type="entry name" value="Peptidase_M24"/>
    <property type="match status" value="1"/>
</dbReference>
<proteinExistence type="predicted"/>
<keyword evidence="2" id="KW-0645">Protease</keyword>
<dbReference type="GO" id="GO:0004177">
    <property type="term" value="F:aminopeptidase activity"/>
    <property type="evidence" value="ECO:0007669"/>
    <property type="project" value="UniProtKB-KW"/>
</dbReference>
<gene>
    <name evidence="2" type="ORF">SEPMUDRAFT_161008</name>
</gene>
<evidence type="ECO:0000313" key="2">
    <source>
        <dbReference type="EMBL" id="EMF17828.1"/>
    </source>
</evidence>
<accession>N1QNK1</accession>
<sequence>MILSPICPGKIILPLKDIPHHLTKFQRCSIRTLQQDTGLYFLASAKPLEMSEFMDRRQRLAEALHKDGFDAFAVEPGYTFSYYANVTQSQWEVWEPEERPFIMVVKPHLTDSGSIVANTTFLVPAFEAQRARLLQMPFPDEIDVVTYEEHWNPYSTLLHSPTFASHRHQKKTPPKMMVDEEMRDFISRGLAQHGFEVHGLGGSVERVRQTKSPAEIGILRAVNTGTVEAVRAMRKCLTPGLREDDVMSVLDNTMRSAGLDPFFDIVLFDENASNPHGGTDGTKVLEKETMVLIDVGAHLYGYSSDICRSFFPPFFPQVETTKQDIAALDDHHVQEKLHVWRIVFDAQTASLHALHENASCAAVDLAARQVIDNAGYGQAFTHRVGHGIGIKAHESPYLHKGNTATLLKAGMCFTSEPGIYLVDKFGIRHEDVLLVREDGLPELLTGKRASGPWDP</sequence>
<dbReference type="AlphaFoldDB" id="N1QNK1"/>
<keyword evidence="2" id="KW-0378">Hydrolase</keyword>
<dbReference type="InterPro" id="IPR036005">
    <property type="entry name" value="Creatinase/aminopeptidase-like"/>
</dbReference>
<dbReference type="Gene3D" id="3.90.230.10">
    <property type="entry name" value="Creatinase/methionine aminopeptidase superfamily"/>
    <property type="match status" value="1"/>
</dbReference>
<evidence type="ECO:0000313" key="3">
    <source>
        <dbReference type="Proteomes" id="UP000016931"/>
    </source>
</evidence>
<dbReference type="HOGENOM" id="CLU_017266_2_0_1"/>
<dbReference type="eggNOG" id="ENOG502RGXF">
    <property type="taxonomic scope" value="Eukaryota"/>
</dbReference>
<feature type="domain" description="Peptidase M24" evidence="1">
    <location>
        <begin position="219"/>
        <end position="437"/>
    </location>
</feature>
<keyword evidence="2" id="KW-0031">Aminopeptidase</keyword>
<dbReference type="InterPro" id="IPR000994">
    <property type="entry name" value="Pept_M24"/>
</dbReference>
<organism evidence="2 3">
    <name type="scientific">Sphaerulina musiva (strain SO2202)</name>
    <name type="common">Poplar stem canker fungus</name>
    <name type="synonym">Septoria musiva</name>
    <dbReference type="NCBI Taxonomy" id="692275"/>
    <lineage>
        <taxon>Eukaryota</taxon>
        <taxon>Fungi</taxon>
        <taxon>Dikarya</taxon>
        <taxon>Ascomycota</taxon>
        <taxon>Pezizomycotina</taxon>
        <taxon>Dothideomycetes</taxon>
        <taxon>Dothideomycetidae</taxon>
        <taxon>Mycosphaerellales</taxon>
        <taxon>Mycosphaerellaceae</taxon>
        <taxon>Sphaerulina</taxon>
    </lineage>
</organism>
<dbReference type="PANTHER" id="PTHR46112">
    <property type="entry name" value="AMINOPEPTIDASE"/>
    <property type="match status" value="1"/>
</dbReference>
<dbReference type="GeneID" id="27905055"/>
<dbReference type="Gene3D" id="3.40.350.10">
    <property type="entry name" value="Creatinase/prolidase N-terminal domain"/>
    <property type="match status" value="1"/>
</dbReference>
<dbReference type="OrthoDB" id="9995434at2759"/>
<dbReference type="EMBL" id="KB456260">
    <property type="protein sequence ID" value="EMF17828.1"/>
    <property type="molecule type" value="Genomic_DNA"/>
</dbReference>
<dbReference type="OMA" id="YYANVTQ"/>